<comment type="caution">
    <text evidence="1">The sequence shown here is derived from an EMBL/GenBank/DDBJ whole genome shotgun (WGS) entry which is preliminary data.</text>
</comment>
<dbReference type="Gene3D" id="3.40.50.720">
    <property type="entry name" value="NAD(P)-binding Rossmann-like Domain"/>
    <property type="match status" value="1"/>
</dbReference>
<organism evidence="1 2">
    <name type="scientific">Cudoniella acicularis</name>
    <dbReference type="NCBI Taxonomy" id="354080"/>
    <lineage>
        <taxon>Eukaryota</taxon>
        <taxon>Fungi</taxon>
        <taxon>Dikarya</taxon>
        <taxon>Ascomycota</taxon>
        <taxon>Pezizomycotina</taxon>
        <taxon>Leotiomycetes</taxon>
        <taxon>Helotiales</taxon>
        <taxon>Tricladiaceae</taxon>
        <taxon>Cudoniella</taxon>
    </lineage>
</organism>
<protein>
    <submittedName>
        <fullName evidence="1">Uncharacterized protein</fullName>
    </submittedName>
</protein>
<sequence length="207" mass="23284">MPIKLTDIFKNPTTIYRCPAHTTPTGSPTATPSDNFTINLYLSMIQTGVILQTAERQDKLESDISMFPINYLADTVVRLANTKEARAVKSEALRLHVTNPNSLPYSKAPEVIGQVRADRVPGKLMDIDKWFDAIMASSSEKAYLEWTTYKEYLDKGHVMFSIDDRSTRLLLAEIDSSSGRVKCPPVDAEYLGSILEQEEMFNKSKRS</sequence>
<name>A0A8H4RCD6_9HELO</name>
<reference evidence="1 2" key="1">
    <citation type="submission" date="2020-03" db="EMBL/GenBank/DDBJ databases">
        <title>Draft Genome Sequence of Cudoniella acicularis.</title>
        <authorList>
            <person name="Buettner E."/>
            <person name="Kellner H."/>
        </authorList>
    </citation>
    <scope>NUCLEOTIDE SEQUENCE [LARGE SCALE GENOMIC DNA]</scope>
    <source>
        <strain evidence="1 2">DSM 108380</strain>
    </source>
</reference>
<dbReference type="AlphaFoldDB" id="A0A8H4RCD6"/>
<accession>A0A8H4RCD6</accession>
<evidence type="ECO:0000313" key="1">
    <source>
        <dbReference type="EMBL" id="KAF4627515.1"/>
    </source>
</evidence>
<gene>
    <name evidence="1" type="ORF">G7Y89_g10638</name>
</gene>
<dbReference type="Proteomes" id="UP000566819">
    <property type="component" value="Unassembled WGS sequence"/>
</dbReference>
<dbReference type="OrthoDB" id="416786at2759"/>
<evidence type="ECO:0000313" key="2">
    <source>
        <dbReference type="Proteomes" id="UP000566819"/>
    </source>
</evidence>
<proteinExistence type="predicted"/>
<dbReference type="EMBL" id="JAAMPI010000956">
    <property type="protein sequence ID" value="KAF4627515.1"/>
    <property type="molecule type" value="Genomic_DNA"/>
</dbReference>
<keyword evidence="2" id="KW-1185">Reference proteome</keyword>